<keyword evidence="2" id="KW-1133">Transmembrane helix</keyword>
<sequence>MFKIILSLFGFLSYVSVYAEVIIQGPQQTPPTPNAIGPPGGSGGPWTPGSQASPIDNYAIYLIVLAIIVAIVYFAMNKYKKSLI</sequence>
<evidence type="ECO:0008006" key="5">
    <source>
        <dbReference type="Google" id="ProtNLM"/>
    </source>
</evidence>
<evidence type="ECO:0000313" key="4">
    <source>
        <dbReference type="Proteomes" id="UP000297998"/>
    </source>
</evidence>
<keyword evidence="2" id="KW-0812">Transmembrane</keyword>
<evidence type="ECO:0000256" key="2">
    <source>
        <dbReference type="SAM" id="Phobius"/>
    </source>
</evidence>
<dbReference type="Proteomes" id="UP000297998">
    <property type="component" value="Unassembled WGS sequence"/>
</dbReference>
<accession>A0A4Z1BY30</accession>
<keyword evidence="4" id="KW-1185">Reference proteome</keyword>
<keyword evidence="2" id="KW-0472">Membrane</keyword>
<dbReference type="AlphaFoldDB" id="A0A4Z1BY30"/>
<name>A0A4Z1BY30_9FLAO</name>
<reference evidence="3 4" key="1">
    <citation type="submission" date="2019-03" db="EMBL/GenBank/DDBJ databases">
        <title>Empedobacter tilapiae sp. nov., isolated from an intestine of Nile tilapia Oreochromis niloticus.</title>
        <authorList>
            <person name="Kim Y.-O."/>
            <person name="Yoon J.-H."/>
        </authorList>
    </citation>
    <scope>NUCLEOTIDE SEQUENCE [LARGE SCALE GENOMIC DNA]</scope>
    <source>
        <strain evidence="3 4">MRS2</strain>
    </source>
</reference>
<organism evidence="3 4">
    <name type="scientific">Empedobacter tilapiae</name>
    <dbReference type="NCBI Taxonomy" id="2491114"/>
    <lineage>
        <taxon>Bacteria</taxon>
        <taxon>Pseudomonadati</taxon>
        <taxon>Bacteroidota</taxon>
        <taxon>Flavobacteriia</taxon>
        <taxon>Flavobacteriales</taxon>
        <taxon>Weeksellaceae</taxon>
        <taxon>Empedobacter</taxon>
    </lineage>
</organism>
<comment type="caution">
    <text evidence="3">The sequence shown here is derived from an EMBL/GenBank/DDBJ whole genome shotgun (WGS) entry which is preliminary data.</text>
</comment>
<dbReference type="EMBL" id="SRPE01000001">
    <property type="protein sequence ID" value="TGN30012.1"/>
    <property type="molecule type" value="Genomic_DNA"/>
</dbReference>
<dbReference type="RefSeq" id="WP_135833883.1">
    <property type="nucleotide sequence ID" value="NZ_SRPE01000001.1"/>
</dbReference>
<gene>
    <name evidence="3" type="ORF">E4J94_00085</name>
</gene>
<protein>
    <recommendedName>
        <fullName evidence="5">Signal peptidase</fullName>
    </recommendedName>
</protein>
<evidence type="ECO:0000313" key="3">
    <source>
        <dbReference type="EMBL" id="TGN30012.1"/>
    </source>
</evidence>
<evidence type="ECO:0000256" key="1">
    <source>
        <dbReference type="SAM" id="MobiDB-lite"/>
    </source>
</evidence>
<proteinExistence type="predicted"/>
<feature type="transmembrane region" description="Helical" evidence="2">
    <location>
        <begin position="58"/>
        <end position="76"/>
    </location>
</feature>
<feature type="region of interest" description="Disordered" evidence="1">
    <location>
        <begin position="29"/>
        <end position="49"/>
    </location>
</feature>